<dbReference type="EMBL" id="QHJG01000014">
    <property type="protein sequence ID" value="PWY55823.1"/>
    <property type="molecule type" value="Genomic_DNA"/>
</dbReference>
<reference evidence="8 10" key="2">
    <citation type="submission" date="2018-12" db="EMBL/GenBank/DDBJ databases">
        <title>Legionella sp,whole genome shotgun sequence.</title>
        <authorList>
            <person name="Wu H."/>
        </authorList>
    </citation>
    <scope>NUCLEOTIDE SEQUENCE [LARGE SCALE GENOMIC DNA]</scope>
    <source>
        <strain evidence="8">Km489</strain>
        <strain evidence="10">km489</strain>
    </source>
</reference>
<keyword evidence="10" id="KW-1185">Reference proteome</keyword>
<dbReference type="InterPro" id="IPR029058">
    <property type="entry name" value="AB_hydrolase_fold"/>
</dbReference>
<sequence>MMFTKKCTILFLGLCATVSSAQAGIVERYVQQKQAEKIPLVAEKKIQLAYFKQLIDHNDPAIGTFSQRYYIDETYGPTDDSPVFFYICGEAACTKRALNGAIRTYAQKFHAKLIALEHRYYGESLPFNSLSTENLRFLTTEATLDDLAYFQRHITNEKNWTGKWVAFGGSYPGSLSAYYRLKFPYLVVGALASSAPVMAKEDFIEYDAHVTQVAGSQCANQMREAVGEVEASINDATKWPQMKALFDASAIDDPVDFLYLIADTGAAAVQYGMRDDFCNSLSASPTPLQGYAEFAKELYKDMHVSAVEMTAQGAMSENPSDYKDGLGMRQWYYQSCKEYGYWQNAHPNPTLSTRSSLINLDYHHHVCQRLFGLTHPANTIELNNTLYTPLMDILTSNIYFTNGENDPWSTLSLAEKNGNAINPKLAYQLIQGAAHCDDLHSPSSHDSDALKAARKTMESLLAAWLM</sequence>
<keyword evidence="3 6" id="KW-0732">Signal</keyword>
<evidence type="ECO:0000313" key="10">
    <source>
        <dbReference type="Proteomes" id="UP000287374"/>
    </source>
</evidence>
<feature type="signal peptide" evidence="6">
    <location>
        <begin position="1"/>
        <end position="23"/>
    </location>
</feature>
<proteinExistence type="inferred from homology"/>
<dbReference type="Gene3D" id="1.20.120.980">
    <property type="entry name" value="Serine carboxypeptidase S28, SKS domain"/>
    <property type="match status" value="1"/>
</dbReference>
<protein>
    <submittedName>
        <fullName evidence="7">Septum formation initiator</fullName>
    </submittedName>
</protein>
<comment type="similarity">
    <text evidence="1">Belongs to the peptidase S28 family.</text>
</comment>
<evidence type="ECO:0000313" key="8">
    <source>
        <dbReference type="EMBL" id="RUR23082.1"/>
    </source>
</evidence>
<dbReference type="SMR" id="A0A317U1B9"/>
<dbReference type="AlphaFoldDB" id="A0A317U1B9"/>
<dbReference type="InterPro" id="IPR008758">
    <property type="entry name" value="Peptidase_S28"/>
</dbReference>
<evidence type="ECO:0000256" key="6">
    <source>
        <dbReference type="SAM" id="SignalP"/>
    </source>
</evidence>
<gene>
    <name evidence="7" type="ORF">DGG96_09920</name>
    <name evidence="8" type="ORF">ELY20_08050</name>
</gene>
<dbReference type="EMBL" id="RZGX01000009">
    <property type="protein sequence ID" value="RUR23082.1"/>
    <property type="molecule type" value="Genomic_DNA"/>
</dbReference>
<dbReference type="RefSeq" id="WP_110142516.1">
    <property type="nucleotide sequence ID" value="NZ_QHJG01000014.1"/>
</dbReference>
<dbReference type="Proteomes" id="UP000287374">
    <property type="component" value="Unassembled WGS sequence"/>
</dbReference>
<evidence type="ECO:0000256" key="3">
    <source>
        <dbReference type="ARBA" id="ARBA00022729"/>
    </source>
</evidence>
<dbReference type="Proteomes" id="UP000247152">
    <property type="component" value="Unassembled WGS sequence"/>
</dbReference>
<dbReference type="GO" id="GO:0070008">
    <property type="term" value="F:serine-type exopeptidase activity"/>
    <property type="evidence" value="ECO:0007669"/>
    <property type="project" value="InterPro"/>
</dbReference>
<keyword evidence="2" id="KW-0645">Protease</keyword>
<name>A0A317U1B9_9GAMM</name>
<feature type="chain" id="PRO_5016303948" evidence="6">
    <location>
        <begin position="24"/>
        <end position="466"/>
    </location>
</feature>
<evidence type="ECO:0000256" key="5">
    <source>
        <dbReference type="ARBA" id="ARBA00023180"/>
    </source>
</evidence>
<dbReference type="SUPFAM" id="SSF53474">
    <property type="entry name" value="alpha/beta-Hydrolases"/>
    <property type="match status" value="1"/>
</dbReference>
<dbReference type="GO" id="GO:0006508">
    <property type="term" value="P:proteolysis"/>
    <property type="evidence" value="ECO:0007669"/>
    <property type="project" value="UniProtKB-KW"/>
</dbReference>
<accession>A0A317U1B9</accession>
<evidence type="ECO:0000313" key="9">
    <source>
        <dbReference type="Proteomes" id="UP000247152"/>
    </source>
</evidence>
<keyword evidence="5" id="KW-0325">Glycoprotein</keyword>
<organism evidence="7 9">
    <name type="scientific">Legionella qingyii</name>
    <dbReference type="NCBI Taxonomy" id="2184757"/>
    <lineage>
        <taxon>Bacteria</taxon>
        <taxon>Pseudomonadati</taxon>
        <taxon>Pseudomonadota</taxon>
        <taxon>Gammaproteobacteria</taxon>
        <taxon>Legionellales</taxon>
        <taxon>Legionellaceae</taxon>
        <taxon>Legionella</taxon>
    </lineage>
</organism>
<dbReference type="InterPro" id="IPR042269">
    <property type="entry name" value="Ser_carbopepase_S28_SKS"/>
</dbReference>
<dbReference type="OrthoDB" id="6189138at2"/>
<evidence type="ECO:0000256" key="1">
    <source>
        <dbReference type="ARBA" id="ARBA00011079"/>
    </source>
</evidence>
<evidence type="ECO:0000256" key="2">
    <source>
        <dbReference type="ARBA" id="ARBA00022670"/>
    </source>
</evidence>
<dbReference type="PANTHER" id="PTHR11010:SF38">
    <property type="entry name" value="LYSOSOMAL PRO-X CARBOXYPEPTIDASE"/>
    <property type="match status" value="1"/>
</dbReference>
<dbReference type="GO" id="GO:0008239">
    <property type="term" value="F:dipeptidyl-peptidase activity"/>
    <property type="evidence" value="ECO:0007669"/>
    <property type="project" value="TreeGrafter"/>
</dbReference>
<dbReference type="Gene3D" id="3.40.50.1820">
    <property type="entry name" value="alpha/beta hydrolase"/>
    <property type="match status" value="1"/>
</dbReference>
<evidence type="ECO:0000256" key="4">
    <source>
        <dbReference type="ARBA" id="ARBA00022801"/>
    </source>
</evidence>
<keyword evidence="4" id="KW-0378">Hydrolase</keyword>
<dbReference type="Pfam" id="PF05577">
    <property type="entry name" value="Peptidase_S28"/>
    <property type="match status" value="1"/>
</dbReference>
<dbReference type="PANTHER" id="PTHR11010">
    <property type="entry name" value="PROTEASE S28 PRO-X CARBOXYPEPTIDASE-RELATED"/>
    <property type="match status" value="1"/>
</dbReference>
<evidence type="ECO:0000313" key="7">
    <source>
        <dbReference type="EMBL" id="PWY55823.1"/>
    </source>
</evidence>
<reference evidence="7 9" key="1">
    <citation type="submission" date="2018-05" db="EMBL/GenBank/DDBJ databases">
        <title>Legionella qingyii sp.nov., whole genome shotgun sequence.</title>
        <authorList>
            <person name="Wu H."/>
            <person name="Zhu Q."/>
            <person name="Hu C."/>
        </authorList>
    </citation>
    <scope>NUCLEOTIDE SEQUENCE [LARGE SCALE GENOMIC DNA]</scope>
    <source>
        <strain evidence="7 9">HEB18</strain>
    </source>
</reference>
<comment type="caution">
    <text evidence="7">The sequence shown here is derived from an EMBL/GenBank/DDBJ whole genome shotgun (WGS) entry which is preliminary data.</text>
</comment>